<dbReference type="PROSITE" id="PS51257">
    <property type="entry name" value="PROKAR_LIPOPROTEIN"/>
    <property type="match status" value="1"/>
</dbReference>
<sequence>MISKGILIMGILTSASCDTKQKTLDKGTFGYDASFLKQYQETIVLKNNNGKSLLAVVPNYQGRILTSSAQGEEGNSYGWLNYAAISSDKLEEKINIYGGEDRFWLGPEGGQNSIFFAPKQEFTFDNWKTPKEIDTEGFDIVSQTENSAVFKKEMNLKNYQGFDFFIEVKRAINLFDQKTVEKKLAVNLNAINVDFVGFESVNQIKNIGNSKWNKSSGLLSIWILGMLKPSSETAMFIPFKGATNYKSYFGDIPADKLSVKDQMILFKGDGTHRSKIGLPPENTIPMLGSYDAEKKVLTVVQFSFDNDQDYVNSMWEIQEAPYAGDVVNTYNDGPLKNGDQLGPFYELESSSPAKELAVQDSVVHHHVTYHFEGDEVELEKLTLQLFNKELKELQL</sequence>
<name>A0A3S9PC01_9BACT</name>
<reference evidence="1 2" key="1">
    <citation type="submission" date="2018-12" db="EMBL/GenBank/DDBJ databases">
        <title>Flammeovirga pectinis sp. nov., isolated from the gut of the Korean scallop, Patinopecten yessoensis.</title>
        <authorList>
            <person name="Bae J.-W."/>
            <person name="Jeong Y.-S."/>
            <person name="Kang W."/>
        </authorList>
    </citation>
    <scope>NUCLEOTIDE SEQUENCE [LARGE SCALE GENOMIC DNA]</scope>
    <source>
        <strain evidence="1 2">L12M1</strain>
    </source>
</reference>
<dbReference type="OrthoDB" id="1113889at2"/>
<accession>A0A3S9PC01</accession>
<protein>
    <recommendedName>
        <fullName evidence="3">DUF4380 domain-containing protein</fullName>
    </recommendedName>
</protein>
<dbReference type="KEGG" id="fll:EI427_22325"/>
<dbReference type="Pfam" id="PF20583">
    <property type="entry name" value="DUF6786"/>
    <property type="match status" value="1"/>
</dbReference>
<dbReference type="EMBL" id="CP034563">
    <property type="protein sequence ID" value="AZQ65582.1"/>
    <property type="molecule type" value="Genomic_DNA"/>
</dbReference>
<dbReference type="AlphaFoldDB" id="A0A3S9PC01"/>
<organism evidence="1 2">
    <name type="scientific">Flammeovirga pectinis</name>
    <dbReference type="NCBI Taxonomy" id="2494373"/>
    <lineage>
        <taxon>Bacteria</taxon>
        <taxon>Pseudomonadati</taxon>
        <taxon>Bacteroidota</taxon>
        <taxon>Cytophagia</taxon>
        <taxon>Cytophagales</taxon>
        <taxon>Flammeovirgaceae</taxon>
        <taxon>Flammeovirga</taxon>
    </lineage>
</organism>
<evidence type="ECO:0000313" key="1">
    <source>
        <dbReference type="EMBL" id="AZQ65582.1"/>
    </source>
</evidence>
<evidence type="ECO:0008006" key="3">
    <source>
        <dbReference type="Google" id="ProtNLM"/>
    </source>
</evidence>
<proteinExistence type="predicted"/>
<dbReference type="Proteomes" id="UP000267268">
    <property type="component" value="Chromosome 2"/>
</dbReference>
<dbReference type="InterPro" id="IPR046713">
    <property type="entry name" value="DUF6786"/>
</dbReference>
<evidence type="ECO:0000313" key="2">
    <source>
        <dbReference type="Proteomes" id="UP000267268"/>
    </source>
</evidence>
<gene>
    <name evidence="1" type="ORF">EI427_22325</name>
</gene>
<keyword evidence="2" id="KW-1185">Reference proteome</keyword>